<keyword evidence="3" id="KW-1185">Reference proteome</keyword>
<gene>
    <name evidence="2" type="ORF">Rhow_000711</name>
</gene>
<accession>A0A402CMU4</accession>
<dbReference type="Proteomes" id="UP000287519">
    <property type="component" value="Unassembled WGS sequence"/>
</dbReference>
<dbReference type="RefSeq" id="WP_145972867.1">
    <property type="nucleotide sequence ID" value="NZ_BHYM01000127.1"/>
</dbReference>
<feature type="region of interest" description="Disordered" evidence="1">
    <location>
        <begin position="49"/>
        <end position="73"/>
    </location>
</feature>
<dbReference type="AlphaFoldDB" id="A0A402CMU4"/>
<comment type="caution">
    <text evidence="2">The sequence shown here is derived from an EMBL/GenBank/DDBJ whole genome shotgun (WGS) entry which is preliminary data.</text>
</comment>
<protein>
    <submittedName>
        <fullName evidence="2">Uncharacterized protein</fullName>
    </submittedName>
</protein>
<evidence type="ECO:0000256" key="1">
    <source>
        <dbReference type="SAM" id="MobiDB-lite"/>
    </source>
</evidence>
<reference evidence="2 3" key="1">
    <citation type="submission" date="2018-11" db="EMBL/GenBank/DDBJ databases">
        <title>Microbial catabolism of amino acid.</title>
        <authorList>
            <person name="Hibi M."/>
            <person name="Ogawa J."/>
        </authorList>
    </citation>
    <scope>NUCLEOTIDE SEQUENCE [LARGE SCALE GENOMIC DNA]</scope>
    <source>
        <strain evidence="2 3">C31-06</strain>
    </source>
</reference>
<proteinExistence type="predicted"/>
<evidence type="ECO:0000313" key="3">
    <source>
        <dbReference type="Proteomes" id="UP000287519"/>
    </source>
</evidence>
<evidence type="ECO:0000313" key="2">
    <source>
        <dbReference type="EMBL" id="GCE44950.1"/>
    </source>
</evidence>
<sequence length="73" mass="8424">MKFRDPPLLVNGCVDIRTVALEEKLSVRPPHRRVLVEDHWQHHIVDQVERETNKPVGGPYQRSHPAPGPMLRS</sequence>
<name>A0A402CMU4_RHOWR</name>
<organism evidence="2 3">
    <name type="scientific">Rhodococcus wratislaviensis</name>
    <name type="common">Tsukamurella wratislaviensis</name>
    <dbReference type="NCBI Taxonomy" id="44752"/>
    <lineage>
        <taxon>Bacteria</taxon>
        <taxon>Bacillati</taxon>
        <taxon>Actinomycetota</taxon>
        <taxon>Actinomycetes</taxon>
        <taxon>Mycobacteriales</taxon>
        <taxon>Nocardiaceae</taxon>
        <taxon>Rhodococcus</taxon>
    </lineage>
</organism>
<dbReference type="EMBL" id="BHYM01000127">
    <property type="protein sequence ID" value="GCE44950.1"/>
    <property type="molecule type" value="Genomic_DNA"/>
</dbReference>